<feature type="transmembrane region" description="Helical" evidence="1">
    <location>
        <begin position="142"/>
        <end position="161"/>
    </location>
</feature>
<reference evidence="2 3" key="1">
    <citation type="journal article" date="2015" name="Nature">
        <title>rRNA introns, odd ribosomes, and small enigmatic genomes across a large radiation of phyla.</title>
        <authorList>
            <person name="Brown C.T."/>
            <person name="Hug L.A."/>
            <person name="Thomas B.C."/>
            <person name="Sharon I."/>
            <person name="Castelle C.J."/>
            <person name="Singh A."/>
            <person name="Wilkins M.J."/>
            <person name="Williams K.H."/>
            <person name="Banfield J.F."/>
        </authorList>
    </citation>
    <scope>NUCLEOTIDE SEQUENCE [LARGE SCALE GENOMIC DNA]</scope>
</reference>
<feature type="transmembrane region" description="Helical" evidence="1">
    <location>
        <begin position="181"/>
        <end position="198"/>
    </location>
</feature>
<keyword evidence="1" id="KW-0472">Membrane</keyword>
<dbReference type="Proteomes" id="UP000034581">
    <property type="component" value="Unassembled WGS sequence"/>
</dbReference>
<dbReference type="EMBL" id="LBQB01000007">
    <property type="protein sequence ID" value="KKP69379.1"/>
    <property type="molecule type" value="Genomic_DNA"/>
</dbReference>
<sequence length="244" mass="27869">MKSSQEPISQTYPTSFFQVFAEAFKFFRMNYLKILQLALIYMLIGVPGSYYFEGTLGMKTDEWGLMTPEMGQIGKLLLPLGFIVFAGGMIILLITFFLLQKTENQKLKVLEIYHKAFKHLFHFLIIMILIGISFIGGSILLIIPGLIFLTWFIFAPLAYIIEGKTGYQALEDSRLKVKGHFVSVVLTLIMMLLIFIIPNATTAMISEALKLPLFFEQLMFNGINALIIFPFNISVLYQKYRSLN</sequence>
<feature type="transmembrane region" description="Helical" evidence="1">
    <location>
        <begin position="76"/>
        <end position="99"/>
    </location>
</feature>
<evidence type="ECO:0000313" key="2">
    <source>
        <dbReference type="EMBL" id="KKP69379.1"/>
    </source>
</evidence>
<dbReference type="AlphaFoldDB" id="A0A0G0BIR6"/>
<evidence type="ECO:0008006" key="4">
    <source>
        <dbReference type="Google" id="ProtNLM"/>
    </source>
</evidence>
<protein>
    <recommendedName>
        <fullName evidence="4">Glycerophosphoryl diester phosphodiesterase membrane domain-containing protein</fullName>
    </recommendedName>
</protein>
<keyword evidence="1" id="KW-1133">Transmembrane helix</keyword>
<feature type="transmembrane region" description="Helical" evidence="1">
    <location>
        <begin position="218"/>
        <end position="237"/>
    </location>
</feature>
<proteinExistence type="predicted"/>
<name>A0A0G0BIR6_UNCC3</name>
<feature type="transmembrane region" description="Helical" evidence="1">
    <location>
        <begin position="120"/>
        <end position="136"/>
    </location>
</feature>
<gene>
    <name evidence="2" type="ORF">UR67_C0007G0084</name>
</gene>
<dbReference type="STRING" id="1618350.UR67_C0007G0084"/>
<evidence type="ECO:0000313" key="3">
    <source>
        <dbReference type="Proteomes" id="UP000034581"/>
    </source>
</evidence>
<comment type="caution">
    <text evidence="2">The sequence shown here is derived from an EMBL/GenBank/DDBJ whole genome shotgun (WGS) entry which is preliminary data.</text>
</comment>
<organism evidence="2 3">
    <name type="scientific">candidate division CPR3 bacterium GW2011_GWF2_35_18</name>
    <dbReference type="NCBI Taxonomy" id="1618350"/>
    <lineage>
        <taxon>Bacteria</taxon>
        <taxon>Bacteria division CPR3</taxon>
    </lineage>
</organism>
<evidence type="ECO:0000256" key="1">
    <source>
        <dbReference type="SAM" id="Phobius"/>
    </source>
</evidence>
<feature type="transmembrane region" description="Helical" evidence="1">
    <location>
        <begin position="34"/>
        <end position="52"/>
    </location>
</feature>
<accession>A0A0G0BIR6</accession>
<keyword evidence="1" id="KW-0812">Transmembrane</keyword>